<dbReference type="InterPro" id="IPR008271">
    <property type="entry name" value="Ser/Thr_kinase_AS"/>
</dbReference>
<evidence type="ECO:0000313" key="10">
    <source>
        <dbReference type="Proteomes" id="UP000324705"/>
    </source>
</evidence>
<reference evidence="9 10" key="1">
    <citation type="submission" date="2017-09" db="EMBL/GenBank/DDBJ databases">
        <authorList>
            <consortium name="International Durum Wheat Genome Sequencing Consortium (IDWGSC)"/>
            <person name="Milanesi L."/>
        </authorList>
    </citation>
    <scope>NUCLEOTIDE SEQUENCE [LARGE SCALE GENOMIC DNA]</scope>
    <source>
        <strain evidence="10">cv. Svevo</strain>
    </source>
</reference>
<dbReference type="PROSITE" id="PS50846">
    <property type="entry name" value="HMA_2"/>
    <property type="match status" value="1"/>
</dbReference>
<dbReference type="SMART" id="SM00220">
    <property type="entry name" value="S_TKc"/>
    <property type="match status" value="2"/>
</dbReference>
<feature type="domain" description="Protein kinase" evidence="7">
    <location>
        <begin position="452"/>
        <end position="734"/>
    </location>
</feature>
<keyword evidence="3" id="KW-0418">Kinase</keyword>
<dbReference type="PROSITE" id="PS50011">
    <property type="entry name" value="PROTEIN_KINASE_DOM"/>
    <property type="match status" value="2"/>
</dbReference>
<dbReference type="Proteomes" id="UP000324705">
    <property type="component" value="Chromosome 6B"/>
</dbReference>
<feature type="region of interest" description="Disordered" evidence="6">
    <location>
        <begin position="361"/>
        <end position="386"/>
    </location>
</feature>
<dbReference type="InterPro" id="IPR011009">
    <property type="entry name" value="Kinase-like_dom_sf"/>
</dbReference>
<evidence type="ECO:0000256" key="5">
    <source>
        <dbReference type="PROSITE-ProRule" id="PRU10141"/>
    </source>
</evidence>
<dbReference type="Pfam" id="PF00069">
    <property type="entry name" value="Pkinase"/>
    <property type="match status" value="2"/>
</dbReference>
<accession>A0A9R1BF72</accession>
<organism evidence="9 10">
    <name type="scientific">Triticum turgidum subsp. durum</name>
    <name type="common">Durum wheat</name>
    <name type="synonym">Triticum durum</name>
    <dbReference type="NCBI Taxonomy" id="4567"/>
    <lineage>
        <taxon>Eukaryota</taxon>
        <taxon>Viridiplantae</taxon>
        <taxon>Streptophyta</taxon>
        <taxon>Embryophyta</taxon>
        <taxon>Tracheophyta</taxon>
        <taxon>Spermatophyta</taxon>
        <taxon>Magnoliopsida</taxon>
        <taxon>Liliopsida</taxon>
        <taxon>Poales</taxon>
        <taxon>Poaceae</taxon>
        <taxon>BOP clade</taxon>
        <taxon>Pooideae</taxon>
        <taxon>Triticodae</taxon>
        <taxon>Triticeae</taxon>
        <taxon>Triticinae</taxon>
        <taxon>Triticum</taxon>
    </lineage>
</organism>
<dbReference type="EMBL" id="LT934122">
    <property type="protein sequence ID" value="VAI62415.1"/>
    <property type="molecule type" value="Genomic_DNA"/>
</dbReference>
<sequence length="882" mass="99588">METQGDLLLKMSGSIDTWEEKLQDPTATPIFLPFEFLKAITCDFSVERELGRGGYGVVYKGVLLSGQIIAVKKLFDLHRLEDEIFQKEVRSLMGIKHKNVVRFVGYCAKSSWEAIDLRGSGNYIFAETRERLLCFEHICNKSLDKYISDESSGLEWNTRYEIVRGICAGLHYLHEKCHIVHLDLKPENILMDATMVPKIADFGLSRIFGDKQSRIITVNRPGTHGYMAPEYILQGVVSIKADIYSLGVIIIEMLTGSRNYPLSAFPDLQHFSRDNSSQSTSAPFQCFKEKILETWRTRLPKSREDRMLEQVRVCIELGIQCVEPNPGNRPATKYMIDRLDEVSIIDVSIKTSVSRISAVVQAGEASDAPQEGDKRSEMSPRREEAYDGHHAELTDTYENMGPEKTKSEIKVLFHSIPDEANKHNVLESMLHNGSVEPTCLELSLLAEITNKFSEDHEISRSRLGVVYKGNLSNGGTVVVKRLRIAPEIGDLLFLDAANSLTSVKHKNIARFLGYCADIQWKVIREGDKIIAIMKRERLLCFEYLRNGNLQMHLTDGSGGFDWHTCYQTIKGICQGLDYLHKNCISHMDLKPENVLFDEKMVPKILEYGFSRVFSEEIGRTILKDIDGALAYMTTPEYLAGGEITLKSDIYCLGVIIMQIVTGQNNENYSNIASIVESWRSKLELDATKGYTFEASYRQIKVCIDIGVRCMDHDPRNRPITRDIIDWLDKEETELPVKSDVCDSSSEQMIFTSKATLQPSGEELQASPVPNAPMVLQPTGVRIVLKVPMNYSNSKSLILRAMSKVKGIQSLTFDSSESTLTVVGNVDVVVVVTALRKMKYLAQIIMVDATEKVDIPVHDQEPDSRTRSLWNLISRGKQKFLQK</sequence>
<gene>
    <name evidence="9" type="ORF">TRITD_6Bv1G211880</name>
</gene>
<dbReference type="FunFam" id="3.30.200.20:FF:000465">
    <property type="entry name" value="Cysteine-rich receptor-like protein kinase 6"/>
    <property type="match status" value="1"/>
</dbReference>
<keyword evidence="4 5" id="KW-0067">ATP-binding</keyword>
<dbReference type="InterPro" id="IPR000719">
    <property type="entry name" value="Prot_kinase_dom"/>
</dbReference>
<dbReference type="GO" id="GO:0046872">
    <property type="term" value="F:metal ion binding"/>
    <property type="evidence" value="ECO:0007669"/>
    <property type="project" value="InterPro"/>
</dbReference>
<dbReference type="Gene3D" id="1.10.510.10">
    <property type="entry name" value="Transferase(Phosphotransferase) domain 1"/>
    <property type="match status" value="2"/>
</dbReference>
<keyword evidence="1" id="KW-0808">Transferase</keyword>
<dbReference type="GO" id="GO:0005524">
    <property type="term" value="F:ATP binding"/>
    <property type="evidence" value="ECO:0007669"/>
    <property type="project" value="UniProtKB-UniRule"/>
</dbReference>
<dbReference type="FunFam" id="1.10.510.10:FF:000870">
    <property type="entry name" value="OSJNBa0016N04.16-like protein"/>
    <property type="match status" value="2"/>
</dbReference>
<evidence type="ECO:0000256" key="6">
    <source>
        <dbReference type="SAM" id="MobiDB-lite"/>
    </source>
</evidence>
<dbReference type="PANTHER" id="PTHR45707:SF81">
    <property type="entry name" value="PROTEIN KINASE DOMAIN-CONTAINING PROTEIN"/>
    <property type="match status" value="1"/>
</dbReference>
<evidence type="ECO:0000313" key="9">
    <source>
        <dbReference type="EMBL" id="VAI62415.1"/>
    </source>
</evidence>
<keyword evidence="2 5" id="KW-0547">Nucleotide-binding</keyword>
<dbReference type="PROSITE" id="PS00108">
    <property type="entry name" value="PROTEIN_KINASE_ST"/>
    <property type="match status" value="2"/>
</dbReference>
<protein>
    <submittedName>
        <fullName evidence="9">Uncharacterized protein</fullName>
    </submittedName>
</protein>
<dbReference type="InterPro" id="IPR017441">
    <property type="entry name" value="Protein_kinase_ATP_BS"/>
</dbReference>
<dbReference type="PANTHER" id="PTHR45707">
    <property type="entry name" value="C2 CALCIUM/LIPID-BINDING PLANT PHOSPHORIBOSYLTRANSFERASE FAMILY PROTEIN"/>
    <property type="match status" value="1"/>
</dbReference>
<dbReference type="AlphaFoldDB" id="A0A9R1BF72"/>
<evidence type="ECO:0000256" key="2">
    <source>
        <dbReference type="ARBA" id="ARBA00022741"/>
    </source>
</evidence>
<proteinExistence type="predicted"/>
<dbReference type="Gene3D" id="3.30.70.100">
    <property type="match status" value="1"/>
</dbReference>
<dbReference type="SUPFAM" id="SSF55008">
    <property type="entry name" value="HMA, heavy metal-associated domain"/>
    <property type="match status" value="1"/>
</dbReference>
<dbReference type="InterPro" id="IPR006121">
    <property type="entry name" value="HMA_dom"/>
</dbReference>
<dbReference type="SUPFAM" id="SSF56112">
    <property type="entry name" value="Protein kinase-like (PK-like)"/>
    <property type="match status" value="2"/>
</dbReference>
<feature type="compositionally biased region" description="Basic and acidic residues" evidence="6">
    <location>
        <begin position="371"/>
        <end position="386"/>
    </location>
</feature>
<dbReference type="Gramene" id="TRITD6Bv1G211880.1">
    <property type="protein sequence ID" value="TRITD6Bv1G211880.1"/>
    <property type="gene ID" value="TRITD6Bv1G211880"/>
</dbReference>
<evidence type="ECO:0000259" key="8">
    <source>
        <dbReference type="PROSITE" id="PS50846"/>
    </source>
</evidence>
<feature type="domain" description="Protein kinase" evidence="7">
    <location>
        <begin position="44"/>
        <end position="344"/>
    </location>
</feature>
<name>A0A9R1BF72_TRITD</name>
<evidence type="ECO:0000259" key="7">
    <source>
        <dbReference type="PROSITE" id="PS50011"/>
    </source>
</evidence>
<dbReference type="GO" id="GO:0004672">
    <property type="term" value="F:protein kinase activity"/>
    <property type="evidence" value="ECO:0007669"/>
    <property type="project" value="InterPro"/>
</dbReference>
<dbReference type="PROSITE" id="PS00107">
    <property type="entry name" value="PROTEIN_KINASE_ATP"/>
    <property type="match status" value="1"/>
</dbReference>
<evidence type="ECO:0000256" key="4">
    <source>
        <dbReference type="ARBA" id="ARBA00022840"/>
    </source>
</evidence>
<feature type="binding site" evidence="5">
    <location>
        <position position="73"/>
    </location>
    <ligand>
        <name>ATP</name>
        <dbReference type="ChEBI" id="CHEBI:30616"/>
    </ligand>
</feature>
<keyword evidence="10" id="KW-1185">Reference proteome</keyword>
<evidence type="ECO:0000256" key="3">
    <source>
        <dbReference type="ARBA" id="ARBA00022777"/>
    </source>
</evidence>
<feature type="domain" description="HMA" evidence="8">
    <location>
        <begin position="779"/>
        <end position="842"/>
    </location>
</feature>
<dbReference type="InterPro" id="IPR036163">
    <property type="entry name" value="HMA_dom_sf"/>
</dbReference>
<evidence type="ECO:0000256" key="1">
    <source>
        <dbReference type="ARBA" id="ARBA00022679"/>
    </source>
</evidence>
<dbReference type="Gene3D" id="3.30.200.20">
    <property type="entry name" value="Phosphorylase Kinase, domain 1"/>
    <property type="match status" value="2"/>
</dbReference>